<dbReference type="InterPro" id="IPR011009">
    <property type="entry name" value="Kinase-like_dom_sf"/>
</dbReference>
<dbReference type="InterPro" id="IPR000719">
    <property type="entry name" value="Prot_kinase_dom"/>
</dbReference>
<protein>
    <recommendedName>
        <fullName evidence="2">Protein kinase domain-containing protein</fullName>
    </recommendedName>
</protein>
<organism evidence="3 4">
    <name type="scientific">Tegillarca granosa</name>
    <name type="common">Malaysian cockle</name>
    <name type="synonym">Anadara granosa</name>
    <dbReference type="NCBI Taxonomy" id="220873"/>
    <lineage>
        <taxon>Eukaryota</taxon>
        <taxon>Metazoa</taxon>
        <taxon>Spiralia</taxon>
        <taxon>Lophotrochozoa</taxon>
        <taxon>Mollusca</taxon>
        <taxon>Bivalvia</taxon>
        <taxon>Autobranchia</taxon>
        <taxon>Pteriomorphia</taxon>
        <taxon>Arcoida</taxon>
        <taxon>Arcoidea</taxon>
        <taxon>Arcidae</taxon>
        <taxon>Tegillarca</taxon>
    </lineage>
</organism>
<reference evidence="3 4" key="1">
    <citation type="submission" date="2022-12" db="EMBL/GenBank/DDBJ databases">
        <title>Chromosome-level genome of Tegillarca granosa.</title>
        <authorList>
            <person name="Kim J."/>
        </authorList>
    </citation>
    <scope>NUCLEOTIDE SEQUENCE [LARGE SCALE GENOMIC DNA]</scope>
    <source>
        <strain evidence="3">Teg-2019</strain>
        <tissue evidence="3">Adductor muscle</tissue>
    </source>
</reference>
<keyword evidence="4" id="KW-1185">Reference proteome</keyword>
<evidence type="ECO:0000313" key="4">
    <source>
        <dbReference type="Proteomes" id="UP001217089"/>
    </source>
</evidence>
<gene>
    <name evidence="3" type="ORF">KUTeg_016881</name>
</gene>
<evidence type="ECO:0000256" key="1">
    <source>
        <dbReference type="ARBA" id="ARBA00038349"/>
    </source>
</evidence>
<proteinExistence type="inferred from homology"/>
<dbReference type="EMBL" id="JARBDR010000813">
    <property type="protein sequence ID" value="KAJ8306336.1"/>
    <property type="molecule type" value="Genomic_DNA"/>
</dbReference>
<dbReference type="Proteomes" id="UP001217089">
    <property type="component" value="Unassembled WGS sequence"/>
</dbReference>
<dbReference type="PANTHER" id="PTHR12984">
    <property type="entry name" value="SCY1-RELATED S/T PROTEIN KINASE-LIKE"/>
    <property type="match status" value="1"/>
</dbReference>
<feature type="domain" description="Protein kinase" evidence="2">
    <location>
        <begin position="61"/>
        <end position="272"/>
    </location>
</feature>
<dbReference type="PANTHER" id="PTHR12984:SF16">
    <property type="entry name" value="BLACK MATCH, ISOFORM H"/>
    <property type="match status" value="1"/>
</dbReference>
<evidence type="ECO:0000313" key="3">
    <source>
        <dbReference type="EMBL" id="KAJ8306336.1"/>
    </source>
</evidence>
<comment type="similarity">
    <text evidence="1">Belongs to the protein kinase superfamily.</text>
</comment>
<comment type="caution">
    <text evidence="3">The sequence shown here is derived from an EMBL/GenBank/DDBJ whole genome shotgun (WGS) entry which is preliminary data.</text>
</comment>
<dbReference type="Gene3D" id="1.10.510.10">
    <property type="entry name" value="Transferase(Phosphotransferase) domain 1"/>
    <property type="match status" value="1"/>
</dbReference>
<dbReference type="SMART" id="SM00220">
    <property type="entry name" value="S_TKc"/>
    <property type="match status" value="1"/>
</dbReference>
<evidence type="ECO:0000259" key="2">
    <source>
        <dbReference type="SMART" id="SM00220"/>
    </source>
</evidence>
<accession>A0ABQ9EM84</accession>
<dbReference type="SUPFAM" id="SSF56112">
    <property type="entry name" value="Protein kinase-like (PK-like)"/>
    <property type="match status" value="1"/>
</dbReference>
<name>A0ABQ9EM84_TEGGR</name>
<dbReference type="InterPro" id="IPR051177">
    <property type="entry name" value="CIK-Related_Protein"/>
</dbReference>
<sequence length="318" mass="36730">MLDNYSSERIFTEVDYEDDTEIQDRKCNKIRCSGFSCTMEVLSMIKNTIIAEDANPITRYFEIGRHTGSCGPEMVWKIYDAVRMDDKRPRRRETVSEILRKDVQYLQKIKHPKILTVIHPLEETSNSLAFASEPVFTSLANVLGNCERMPTPIPTEIKESVACHPWSTKMSKMAQPDLNYVAPEVQISKTCSYLSDMFSLGMVICTIFNDGFPLIEADHSPSQYLKQIDQLSQKFGEVAHKMPLPLVEPVEKMINKDIRYRPTAQLFSLFFILKLKNKTYKIRLFIIINNIFLFLSKTIQKCTLANVNTFIKVLKKQF</sequence>